<comment type="caution">
    <text evidence="6">The sequence shown here is derived from an EMBL/GenBank/DDBJ whole genome shotgun (WGS) entry which is preliminary data.</text>
</comment>
<reference evidence="6 7" key="1">
    <citation type="submission" date="2021-04" db="EMBL/GenBank/DDBJ databases">
        <authorList>
            <person name="Vanwijnsberghe S."/>
        </authorList>
    </citation>
    <scope>NUCLEOTIDE SEQUENCE [LARGE SCALE GENOMIC DNA]</scope>
    <source>
        <strain evidence="6 7">LMG 32171</strain>
    </source>
</reference>
<protein>
    <submittedName>
        <fullName evidence="6">Hca operon transcriptional activator HcaR</fullName>
    </submittedName>
</protein>
<feature type="domain" description="HTH lysR-type" evidence="5">
    <location>
        <begin position="1"/>
        <end position="59"/>
    </location>
</feature>
<dbReference type="InterPro" id="IPR000847">
    <property type="entry name" value="LysR_HTH_N"/>
</dbReference>
<dbReference type="EMBL" id="CAJQYY010000006">
    <property type="protein sequence ID" value="CAG4892422.1"/>
    <property type="molecule type" value="Genomic_DNA"/>
</dbReference>
<dbReference type="InterPro" id="IPR005119">
    <property type="entry name" value="LysR_subst-bd"/>
</dbReference>
<dbReference type="SUPFAM" id="SSF46785">
    <property type="entry name" value="Winged helix' DNA-binding domain"/>
    <property type="match status" value="1"/>
</dbReference>
<organism evidence="6 7">
    <name type="scientific">Paraburkholderia gardini</name>
    <dbReference type="NCBI Taxonomy" id="2823469"/>
    <lineage>
        <taxon>Bacteria</taxon>
        <taxon>Pseudomonadati</taxon>
        <taxon>Pseudomonadota</taxon>
        <taxon>Betaproteobacteria</taxon>
        <taxon>Burkholderiales</taxon>
        <taxon>Burkholderiaceae</taxon>
        <taxon>Paraburkholderia</taxon>
    </lineage>
</organism>
<dbReference type="Gene3D" id="1.10.10.10">
    <property type="entry name" value="Winged helix-like DNA-binding domain superfamily/Winged helix DNA-binding domain"/>
    <property type="match status" value="1"/>
</dbReference>
<dbReference type="PANTHER" id="PTHR30346:SF0">
    <property type="entry name" value="HCA OPERON TRANSCRIPTIONAL ACTIVATOR HCAR"/>
    <property type="match status" value="1"/>
</dbReference>
<name>A0ABM8U0J3_9BURK</name>
<dbReference type="PANTHER" id="PTHR30346">
    <property type="entry name" value="TRANSCRIPTIONAL DUAL REGULATOR HCAR-RELATED"/>
    <property type="match status" value="1"/>
</dbReference>
<dbReference type="InterPro" id="IPR036390">
    <property type="entry name" value="WH_DNA-bd_sf"/>
</dbReference>
<proteinExistence type="inferred from homology"/>
<dbReference type="PRINTS" id="PR00039">
    <property type="entry name" value="HTHLYSR"/>
</dbReference>
<dbReference type="Proteomes" id="UP000789752">
    <property type="component" value="Unassembled WGS sequence"/>
</dbReference>
<evidence type="ECO:0000256" key="4">
    <source>
        <dbReference type="ARBA" id="ARBA00023163"/>
    </source>
</evidence>
<keyword evidence="3" id="KW-0238">DNA-binding</keyword>
<keyword evidence="7" id="KW-1185">Reference proteome</keyword>
<evidence type="ECO:0000313" key="6">
    <source>
        <dbReference type="EMBL" id="CAG4892422.1"/>
    </source>
</evidence>
<evidence type="ECO:0000259" key="5">
    <source>
        <dbReference type="PROSITE" id="PS50931"/>
    </source>
</evidence>
<evidence type="ECO:0000256" key="1">
    <source>
        <dbReference type="ARBA" id="ARBA00009437"/>
    </source>
</evidence>
<comment type="similarity">
    <text evidence="1">Belongs to the LysR transcriptional regulatory family.</text>
</comment>
<dbReference type="PROSITE" id="PS50931">
    <property type="entry name" value="HTH_LYSR"/>
    <property type="match status" value="1"/>
</dbReference>
<dbReference type="InterPro" id="IPR036388">
    <property type="entry name" value="WH-like_DNA-bd_sf"/>
</dbReference>
<dbReference type="RefSeq" id="WP_228976191.1">
    <property type="nucleotide sequence ID" value="NZ_CAJQYY010000006.1"/>
</dbReference>
<dbReference type="Pfam" id="PF00126">
    <property type="entry name" value="HTH_1"/>
    <property type="match status" value="1"/>
</dbReference>
<evidence type="ECO:0000256" key="2">
    <source>
        <dbReference type="ARBA" id="ARBA00023015"/>
    </source>
</evidence>
<accession>A0ABM8U0J3</accession>
<keyword evidence="2" id="KW-0805">Transcription regulation</keyword>
<evidence type="ECO:0000256" key="3">
    <source>
        <dbReference type="ARBA" id="ARBA00023125"/>
    </source>
</evidence>
<keyword evidence="4" id="KW-0804">Transcription</keyword>
<gene>
    <name evidence="6" type="primary">hcaR_1</name>
    <name evidence="6" type="ORF">R54767_01299</name>
</gene>
<dbReference type="Pfam" id="PF03466">
    <property type="entry name" value="LysR_substrate"/>
    <property type="match status" value="1"/>
</dbReference>
<evidence type="ECO:0000313" key="7">
    <source>
        <dbReference type="Proteomes" id="UP000789752"/>
    </source>
</evidence>
<dbReference type="Gene3D" id="3.40.190.10">
    <property type="entry name" value="Periplasmic binding protein-like II"/>
    <property type="match status" value="2"/>
</dbReference>
<sequence length="293" mass="31998">MELRHLRYFVAVAEAGSLTVAAERRLHTSQPSLSRQIRDLEDEVGAELFNRSARGVELTAAGKAFLDHARLALTQVDAATEAARRAAQPARQVFALGFLTGQEMTWLPRAMQVLRDELPNIEVTVSSHYSPDLADALARGKLDLAFLRAEPGFDLDYRVVNREKLLALMPSDHPLTAKAAISPRDFVGEPFIMASNKASVLHDVIEKYLQQSGVEVAAEHGVDNLAMAMSLVASTRGLALMPEYANNLLPWSVVSRPLEGDAPTVDLVIGYSRANTSAVLKLFLSRAGELVAW</sequence>
<dbReference type="SUPFAM" id="SSF53850">
    <property type="entry name" value="Periplasmic binding protein-like II"/>
    <property type="match status" value="1"/>
</dbReference>